<proteinExistence type="predicted"/>
<gene>
    <name evidence="1" type="ORF">CEURO_LOCUS20975</name>
</gene>
<reference evidence="1" key="1">
    <citation type="submission" date="2022-07" db="EMBL/GenBank/DDBJ databases">
        <authorList>
            <person name="Macas J."/>
            <person name="Novak P."/>
            <person name="Neumann P."/>
        </authorList>
    </citation>
    <scope>NUCLEOTIDE SEQUENCE</scope>
</reference>
<protein>
    <submittedName>
        <fullName evidence="1">Uncharacterized protein</fullName>
    </submittedName>
</protein>
<keyword evidence="2" id="KW-1185">Reference proteome</keyword>
<accession>A0A9P0ZUV8</accession>
<dbReference type="OrthoDB" id="10325808at2759"/>
<sequence length="176" mass="20342">MLRHIAGENPAGVVPDAHQRNECADALLRVPEGCPDLSQVVDRRQRPSDAAYSGHQDDQHVDAEKGLEYSEVFPCFRRPERRPPARRLLFFRYTDYSHAAGRWRLWVLTRGPLRVWVFLRRDCRHFLGLPNSDFLLDDNSEGQKKQDNNRGGTKAIFNSSEIEILLEYDNDHQKSG</sequence>
<dbReference type="EMBL" id="CAMAPE010000070">
    <property type="protein sequence ID" value="CAH9116008.1"/>
    <property type="molecule type" value="Genomic_DNA"/>
</dbReference>
<dbReference type="AlphaFoldDB" id="A0A9P0ZUV8"/>
<comment type="caution">
    <text evidence="1">The sequence shown here is derived from an EMBL/GenBank/DDBJ whole genome shotgun (WGS) entry which is preliminary data.</text>
</comment>
<name>A0A9P0ZUV8_CUSEU</name>
<organism evidence="1 2">
    <name type="scientific">Cuscuta europaea</name>
    <name type="common">European dodder</name>
    <dbReference type="NCBI Taxonomy" id="41803"/>
    <lineage>
        <taxon>Eukaryota</taxon>
        <taxon>Viridiplantae</taxon>
        <taxon>Streptophyta</taxon>
        <taxon>Embryophyta</taxon>
        <taxon>Tracheophyta</taxon>
        <taxon>Spermatophyta</taxon>
        <taxon>Magnoliopsida</taxon>
        <taxon>eudicotyledons</taxon>
        <taxon>Gunneridae</taxon>
        <taxon>Pentapetalae</taxon>
        <taxon>asterids</taxon>
        <taxon>lamiids</taxon>
        <taxon>Solanales</taxon>
        <taxon>Convolvulaceae</taxon>
        <taxon>Cuscuteae</taxon>
        <taxon>Cuscuta</taxon>
        <taxon>Cuscuta subgen. Cuscuta</taxon>
    </lineage>
</organism>
<evidence type="ECO:0000313" key="1">
    <source>
        <dbReference type="EMBL" id="CAH9116008.1"/>
    </source>
</evidence>
<dbReference type="Proteomes" id="UP001152484">
    <property type="component" value="Unassembled WGS sequence"/>
</dbReference>
<evidence type="ECO:0000313" key="2">
    <source>
        <dbReference type="Proteomes" id="UP001152484"/>
    </source>
</evidence>